<feature type="domain" description="Flagellar hook-length control protein-like C-terminal" evidence="2">
    <location>
        <begin position="514"/>
        <end position="588"/>
    </location>
</feature>
<evidence type="ECO:0000256" key="1">
    <source>
        <dbReference type="SAM" id="MobiDB-lite"/>
    </source>
</evidence>
<keyword evidence="4" id="KW-1185">Reference proteome</keyword>
<name>A0ABN8VXQ4_9BACT</name>
<dbReference type="InterPro" id="IPR021136">
    <property type="entry name" value="Flagellar_hook_control-like_C"/>
</dbReference>
<feature type="compositionally biased region" description="Low complexity" evidence="1">
    <location>
        <begin position="418"/>
        <end position="437"/>
    </location>
</feature>
<accession>A0ABN8VXQ4</accession>
<dbReference type="Proteomes" id="UP001157733">
    <property type="component" value="Chromosome"/>
</dbReference>
<feature type="region of interest" description="Disordered" evidence="1">
    <location>
        <begin position="358"/>
        <end position="479"/>
    </location>
</feature>
<dbReference type="Pfam" id="PF02120">
    <property type="entry name" value="Flg_hook"/>
    <property type="match status" value="1"/>
</dbReference>
<evidence type="ECO:0000259" key="2">
    <source>
        <dbReference type="Pfam" id="PF02120"/>
    </source>
</evidence>
<feature type="compositionally biased region" description="Basic and acidic residues" evidence="1">
    <location>
        <begin position="38"/>
        <end position="57"/>
    </location>
</feature>
<protein>
    <submittedName>
        <fullName evidence="3">Flg_hook domain-containing protein</fullName>
    </submittedName>
</protein>
<feature type="compositionally biased region" description="Polar residues" evidence="1">
    <location>
        <begin position="123"/>
        <end position="133"/>
    </location>
</feature>
<evidence type="ECO:0000313" key="4">
    <source>
        <dbReference type="Proteomes" id="UP001157733"/>
    </source>
</evidence>
<feature type="compositionally biased region" description="Basic and acidic residues" evidence="1">
    <location>
        <begin position="391"/>
        <end position="406"/>
    </location>
</feature>
<dbReference type="EMBL" id="OX336137">
    <property type="protein sequence ID" value="CAI2716893.1"/>
    <property type="molecule type" value="Genomic_DNA"/>
</dbReference>
<reference evidence="3 4" key="1">
    <citation type="submission" date="2022-09" db="EMBL/GenBank/DDBJ databases">
        <authorList>
            <person name="Kop L."/>
        </authorList>
    </citation>
    <scope>NUCLEOTIDE SEQUENCE [LARGE SCALE GENOMIC DNA]</scope>
    <source>
        <strain evidence="3 4">347</strain>
    </source>
</reference>
<dbReference type="CDD" id="cd17470">
    <property type="entry name" value="T3SS_Flik_C"/>
    <property type="match status" value="1"/>
</dbReference>
<organism evidence="3 4">
    <name type="scientific">Nitrospina watsonii</name>
    <dbReference type="NCBI Taxonomy" id="1323948"/>
    <lineage>
        <taxon>Bacteria</taxon>
        <taxon>Pseudomonadati</taxon>
        <taxon>Nitrospinota/Tectimicrobiota group</taxon>
        <taxon>Nitrospinota</taxon>
        <taxon>Nitrospinia</taxon>
        <taxon>Nitrospinales</taxon>
        <taxon>Nitrospinaceae</taxon>
        <taxon>Nitrospina</taxon>
    </lineage>
</organism>
<evidence type="ECO:0000313" key="3">
    <source>
        <dbReference type="EMBL" id="CAI2716893.1"/>
    </source>
</evidence>
<sequence length="636" mass="67309">MDTQNKNLVSQLMSAVPKPSVSGFQPGGKEPGAPDFDAFIRNDSRTARNDFHTDHAGNRAQTFDRTGSRTRQQEFTSSRESEARQKPGVTETRQHPSSQFHESRRTTTENPSISQKDAGHGAFSNTQSQSQPHGSAYHADTSGNEAKGPQFDSQNRGTQAATLQTLMALLQNGKGLQGNPVLADLSGTDLTALTGEQAPAGLDALLQRLNELKTNPDLALMNLVQGPNGNASKDLLIERLRDMDLDPDVLDSLIDALNGDGAEGGQGGSFLQALHGLLQALQNVQSESAEDGVSLQTAQANSAGASVLEKKVIDALMKAGLTETEAQKIIDQARGTGGADSKVDGRIVLAQLAQSLSKTKGAGHPIAESQTEPATPSREPKITLDTQATDPNRKSLNELVGDKSDSRTGSNLTHEGKAQTPNPVQAAATAAVNPKPAMTTAQTGSAPNPTVQNVSTGGEGTPTTPGSHPVGASSEKASTGFKPMLAETYSARGGVEKPVATQIIEKVTFRNFGNHREVHVKLDPPSLGTVRLNVSSAGETVRATLVAENHAAKQAIENSLAQLKDSMHSQGMKVDTFTVLVGGNNQGQSPHQRQEGVHAFRPFETADNIESHEAVEETIFTQPRFFSESQTISLFA</sequence>
<gene>
    <name evidence="3" type="ORF">NSPWAT_0033</name>
</gene>
<dbReference type="InterPro" id="IPR038610">
    <property type="entry name" value="FliK-like_C_sf"/>
</dbReference>
<dbReference type="Gene3D" id="3.30.750.140">
    <property type="match status" value="1"/>
</dbReference>
<dbReference type="RefSeq" id="WP_282009878.1">
    <property type="nucleotide sequence ID" value="NZ_OX336137.1"/>
</dbReference>
<feature type="region of interest" description="Disordered" evidence="1">
    <location>
        <begin position="1"/>
        <end position="157"/>
    </location>
</feature>
<feature type="compositionally biased region" description="Polar residues" evidence="1">
    <location>
        <begin position="1"/>
        <end position="13"/>
    </location>
</feature>
<feature type="compositionally biased region" description="Polar residues" evidence="1">
    <location>
        <begin position="439"/>
        <end position="455"/>
    </location>
</feature>
<feature type="compositionally biased region" description="Polar residues" evidence="1">
    <location>
        <begin position="59"/>
        <end position="76"/>
    </location>
</feature>
<proteinExistence type="predicted"/>